<organism evidence="1 2">
    <name type="scientific">Aeromicrobium phoceense</name>
    <dbReference type="NCBI Taxonomy" id="2754045"/>
    <lineage>
        <taxon>Bacteria</taxon>
        <taxon>Bacillati</taxon>
        <taxon>Actinomycetota</taxon>
        <taxon>Actinomycetes</taxon>
        <taxon>Propionibacteriales</taxon>
        <taxon>Nocardioidaceae</taxon>
        <taxon>Aeromicrobium</taxon>
    </lineage>
</organism>
<evidence type="ECO:0000313" key="1">
    <source>
        <dbReference type="EMBL" id="MBA4609395.1"/>
    </source>
</evidence>
<comment type="caution">
    <text evidence="1">The sequence shown here is derived from an EMBL/GenBank/DDBJ whole genome shotgun (WGS) entry which is preliminary data.</text>
</comment>
<reference evidence="1 2" key="1">
    <citation type="submission" date="2020-07" db="EMBL/GenBank/DDBJ databases">
        <title>Draft genome and description of Aeromicrobium phoceense strain Marseille-Q0843 isolated from healthy skin swab.</title>
        <authorList>
            <person name="Boxberger M."/>
            <person name="La Scola B."/>
        </authorList>
    </citation>
    <scope>NUCLEOTIDE SEQUENCE [LARGE SCALE GENOMIC DNA]</scope>
    <source>
        <strain evidence="1 2">Marseille-Q0843</strain>
    </source>
</reference>
<dbReference type="EMBL" id="JACEOG010000001">
    <property type="protein sequence ID" value="MBA4609395.1"/>
    <property type="molecule type" value="Genomic_DNA"/>
</dbReference>
<name>A0A838XFU2_9ACTN</name>
<sequence>MGWFTRGRHRERYVALAVPTLDGSTWPAADPAARTGFGAATTHRLGLDAAFTPEAHEVADLLTARLLPLLALDASPEDLPHTVDLLRSAAQTGAGLGLVDARNPSLRPDQIGVDVAGALGEAEQDLPPMPPTLRRQARFLLHAGHHVARLGPEALPRLEAQLAGSVDAD</sequence>
<keyword evidence="2" id="KW-1185">Reference proteome</keyword>
<dbReference type="AlphaFoldDB" id="A0A838XFU2"/>
<gene>
    <name evidence="1" type="ORF">H1W00_12990</name>
</gene>
<proteinExistence type="predicted"/>
<dbReference type="Proteomes" id="UP000550354">
    <property type="component" value="Unassembled WGS sequence"/>
</dbReference>
<accession>A0A838XFU2</accession>
<evidence type="ECO:0000313" key="2">
    <source>
        <dbReference type="Proteomes" id="UP000550354"/>
    </source>
</evidence>
<protein>
    <submittedName>
        <fullName evidence="1">Uncharacterized protein</fullName>
    </submittedName>
</protein>
<dbReference type="RefSeq" id="WP_181756074.1">
    <property type="nucleotide sequence ID" value="NZ_JACEOG010000001.1"/>
</dbReference>